<evidence type="ECO:0000313" key="2">
    <source>
        <dbReference type="EMBL" id="MFC3965506.1"/>
    </source>
</evidence>
<dbReference type="Gene3D" id="1.10.10.10">
    <property type="entry name" value="Winged helix-like DNA-binding domain superfamily/Winged helix DNA-binding domain"/>
    <property type="match status" value="1"/>
</dbReference>
<protein>
    <submittedName>
        <fullName evidence="2">Antitermination regulator</fullName>
    </submittedName>
</protein>
<evidence type="ECO:0000259" key="1">
    <source>
        <dbReference type="SMART" id="SM01012"/>
    </source>
</evidence>
<dbReference type="EMBL" id="JBHSAX010000022">
    <property type="protein sequence ID" value="MFC3965506.1"/>
    <property type="molecule type" value="Genomic_DNA"/>
</dbReference>
<sequence length="199" mass="21167">MRRRRSPAALRTGTFGHLAAEQRWQWSAETAAMHGYELGEVVPTAELLAAHQHPDDRAVFLAAVGGGGGFCLRQRLTDAGGNGRVVIAIAEPGPAGLAGFYIDLTGPVLAQHRTLIDAALPEYARLRGPIEQAAGMLMVVYGIPAGRADELLRTRAAEHGLAPARFAELLCAAVADGVDVPARLRTVFDHVLLTVHQRG</sequence>
<dbReference type="SMART" id="SM01012">
    <property type="entry name" value="ANTAR"/>
    <property type="match status" value="1"/>
</dbReference>
<dbReference type="RefSeq" id="WP_378615396.1">
    <property type="nucleotide sequence ID" value="NZ_JBHSAX010000022.1"/>
</dbReference>
<feature type="domain" description="ANTAR" evidence="1">
    <location>
        <begin position="116"/>
        <end position="171"/>
    </location>
</feature>
<dbReference type="InterPro" id="IPR005561">
    <property type="entry name" value="ANTAR"/>
</dbReference>
<gene>
    <name evidence="2" type="ORF">ACFO0B_26245</name>
</gene>
<comment type="caution">
    <text evidence="2">The sequence shown here is derived from an EMBL/GenBank/DDBJ whole genome shotgun (WGS) entry which is preliminary data.</text>
</comment>
<keyword evidence="3" id="KW-1185">Reference proteome</keyword>
<proteinExistence type="predicted"/>
<accession>A0ABV8DZC7</accession>
<evidence type="ECO:0000313" key="3">
    <source>
        <dbReference type="Proteomes" id="UP001595696"/>
    </source>
</evidence>
<dbReference type="Proteomes" id="UP001595696">
    <property type="component" value="Unassembled WGS sequence"/>
</dbReference>
<reference evidence="3" key="1">
    <citation type="journal article" date="2019" name="Int. J. Syst. Evol. Microbiol.">
        <title>The Global Catalogue of Microorganisms (GCM) 10K type strain sequencing project: providing services to taxonomists for standard genome sequencing and annotation.</title>
        <authorList>
            <consortium name="The Broad Institute Genomics Platform"/>
            <consortium name="The Broad Institute Genome Sequencing Center for Infectious Disease"/>
            <person name="Wu L."/>
            <person name="Ma J."/>
        </authorList>
    </citation>
    <scope>NUCLEOTIDE SEQUENCE [LARGE SCALE GENOMIC DNA]</scope>
    <source>
        <strain evidence="3">CGMCC 4.7330</strain>
    </source>
</reference>
<organism evidence="2 3">
    <name type="scientific">Nocardia jiangsuensis</name>
    <dbReference type="NCBI Taxonomy" id="1691563"/>
    <lineage>
        <taxon>Bacteria</taxon>
        <taxon>Bacillati</taxon>
        <taxon>Actinomycetota</taxon>
        <taxon>Actinomycetes</taxon>
        <taxon>Mycobacteriales</taxon>
        <taxon>Nocardiaceae</taxon>
        <taxon>Nocardia</taxon>
    </lineage>
</organism>
<name>A0ABV8DZC7_9NOCA</name>
<dbReference type="InterPro" id="IPR036388">
    <property type="entry name" value="WH-like_DNA-bd_sf"/>
</dbReference>
<dbReference type="Gene3D" id="3.30.450.20">
    <property type="entry name" value="PAS domain"/>
    <property type="match status" value="1"/>
</dbReference>